<dbReference type="PANTHER" id="PTHR10795">
    <property type="entry name" value="PROPROTEIN CONVERTASE SUBTILISIN/KEXIN"/>
    <property type="match status" value="1"/>
</dbReference>
<protein>
    <submittedName>
        <fullName evidence="4">Uncharacterized protein</fullName>
    </submittedName>
</protein>
<evidence type="ECO:0000313" key="5">
    <source>
        <dbReference type="Proteomes" id="UP001457282"/>
    </source>
</evidence>
<dbReference type="Proteomes" id="UP001457282">
    <property type="component" value="Unassembled WGS sequence"/>
</dbReference>
<dbReference type="EMBL" id="JBEDUW010000004">
    <property type="protein sequence ID" value="KAK9935765.1"/>
    <property type="molecule type" value="Genomic_DNA"/>
</dbReference>
<dbReference type="AlphaFoldDB" id="A0AAW1XG08"/>
<dbReference type="GO" id="GO:0005576">
    <property type="term" value="C:extracellular region"/>
    <property type="evidence" value="ECO:0007669"/>
    <property type="project" value="UniProtKB-SubCell"/>
</dbReference>
<keyword evidence="3" id="KW-0732">Signal</keyword>
<comment type="subcellular location">
    <subcellularLocation>
        <location evidence="1">Secreted</location>
    </subcellularLocation>
</comment>
<evidence type="ECO:0000256" key="2">
    <source>
        <dbReference type="ARBA" id="ARBA00011073"/>
    </source>
</evidence>
<comment type="similarity">
    <text evidence="2">Belongs to the peptidase S8 family.</text>
</comment>
<evidence type="ECO:0000256" key="1">
    <source>
        <dbReference type="ARBA" id="ARBA00004613"/>
    </source>
</evidence>
<organism evidence="4 5">
    <name type="scientific">Rubus argutus</name>
    <name type="common">Southern blackberry</name>
    <dbReference type="NCBI Taxonomy" id="59490"/>
    <lineage>
        <taxon>Eukaryota</taxon>
        <taxon>Viridiplantae</taxon>
        <taxon>Streptophyta</taxon>
        <taxon>Embryophyta</taxon>
        <taxon>Tracheophyta</taxon>
        <taxon>Spermatophyta</taxon>
        <taxon>Magnoliopsida</taxon>
        <taxon>eudicotyledons</taxon>
        <taxon>Gunneridae</taxon>
        <taxon>Pentapetalae</taxon>
        <taxon>rosids</taxon>
        <taxon>fabids</taxon>
        <taxon>Rosales</taxon>
        <taxon>Rosaceae</taxon>
        <taxon>Rosoideae</taxon>
        <taxon>Rosoideae incertae sedis</taxon>
        <taxon>Rubus</taxon>
    </lineage>
</organism>
<evidence type="ECO:0000256" key="3">
    <source>
        <dbReference type="ARBA" id="ARBA00022729"/>
    </source>
</evidence>
<gene>
    <name evidence="4" type="ORF">M0R45_022850</name>
</gene>
<name>A0AAW1XG08_RUBAR</name>
<dbReference type="InterPro" id="IPR045051">
    <property type="entry name" value="SBT"/>
</dbReference>
<accession>A0AAW1XG08</accession>
<dbReference type="GO" id="GO:0004252">
    <property type="term" value="F:serine-type endopeptidase activity"/>
    <property type="evidence" value="ECO:0007669"/>
    <property type="project" value="InterPro"/>
</dbReference>
<dbReference type="GO" id="GO:0006508">
    <property type="term" value="P:proteolysis"/>
    <property type="evidence" value="ECO:0007669"/>
    <property type="project" value="InterPro"/>
</dbReference>
<proteinExistence type="inferred from homology"/>
<reference evidence="4 5" key="1">
    <citation type="journal article" date="2023" name="G3 (Bethesda)">
        <title>A chromosome-length genome assembly and annotation of blackberry (Rubus argutus, cv. 'Hillquist').</title>
        <authorList>
            <person name="Bruna T."/>
            <person name="Aryal R."/>
            <person name="Dudchenko O."/>
            <person name="Sargent D.J."/>
            <person name="Mead D."/>
            <person name="Buti M."/>
            <person name="Cavallini A."/>
            <person name="Hytonen T."/>
            <person name="Andres J."/>
            <person name="Pham M."/>
            <person name="Weisz D."/>
            <person name="Mascagni F."/>
            <person name="Usai G."/>
            <person name="Natali L."/>
            <person name="Bassil N."/>
            <person name="Fernandez G.E."/>
            <person name="Lomsadze A."/>
            <person name="Armour M."/>
            <person name="Olukolu B."/>
            <person name="Poorten T."/>
            <person name="Britton C."/>
            <person name="Davik J."/>
            <person name="Ashrafi H."/>
            <person name="Aiden E.L."/>
            <person name="Borodovsky M."/>
            <person name="Worthington M."/>
        </authorList>
    </citation>
    <scope>NUCLEOTIDE SEQUENCE [LARGE SCALE GENOMIC DNA]</scope>
    <source>
        <strain evidence="4">PI 553951</strain>
    </source>
</reference>
<keyword evidence="5" id="KW-1185">Reference proteome</keyword>
<dbReference type="InterPro" id="IPR036852">
    <property type="entry name" value="Peptidase_S8/S53_dom_sf"/>
</dbReference>
<dbReference type="Gene3D" id="3.40.50.200">
    <property type="entry name" value="Peptidase S8/S53 domain"/>
    <property type="match status" value="1"/>
</dbReference>
<sequence length="140" mass="15386">MGTKPVPTVASFSSRGSIRPGCLILGAWGRKAGIVQHDACLAWRFQSNVTAHPQWSPVAIKSAIMTTANVLDNKMEPIRDSGYKLRTATPWATKHLILLETTNIKVSFGSLVWIEQNAKHTVRSPILESPRVGNMDSNFC</sequence>
<comment type="caution">
    <text evidence="4">The sequence shown here is derived from an EMBL/GenBank/DDBJ whole genome shotgun (WGS) entry which is preliminary data.</text>
</comment>
<evidence type="ECO:0000313" key="4">
    <source>
        <dbReference type="EMBL" id="KAK9935765.1"/>
    </source>
</evidence>